<comment type="caution">
    <text evidence="2">The sequence shown here is derived from an EMBL/GenBank/DDBJ whole genome shotgun (WGS) entry which is preliminary data.</text>
</comment>
<feature type="compositionally biased region" description="Basic residues" evidence="1">
    <location>
        <begin position="15"/>
        <end position="29"/>
    </location>
</feature>
<gene>
    <name evidence="2" type="ORF">NDN08_004698</name>
</gene>
<evidence type="ECO:0008006" key="4">
    <source>
        <dbReference type="Google" id="ProtNLM"/>
    </source>
</evidence>
<evidence type="ECO:0000313" key="2">
    <source>
        <dbReference type="EMBL" id="KAJ8903594.1"/>
    </source>
</evidence>
<dbReference type="EMBL" id="JAMWBK010000007">
    <property type="protein sequence ID" value="KAJ8903594.1"/>
    <property type="molecule type" value="Genomic_DNA"/>
</dbReference>
<dbReference type="PANTHER" id="PTHR13282:SF6">
    <property type="entry name" value="PROTEIN FAM32A"/>
    <property type="match status" value="1"/>
</dbReference>
<accession>A0AAV8UNI0</accession>
<name>A0AAV8UNI0_9RHOD</name>
<dbReference type="GO" id="GO:0005730">
    <property type="term" value="C:nucleolus"/>
    <property type="evidence" value="ECO:0007669"/>
    <property type="project" value="TreeGrafter"/>
</dbReference>
<proteinExistence type="predicted"/>
<keyword evidence="3" id="KW-1185">Reference proteome</keyword>
<dbReference type="PANTHER" id="PTHR13282">
    <property type="entry name" value="PROTEIN FAM32A"/>
    <property type="match status" value="1"/>
</dbReference>
<organism evidence="2 3">
    <name type="scientific">Rhodosorus marinus</name>
    <dbReference type="NCBI Taxonomy" id="101924"/>
    <lineage>
        <taxon>Eukaryota</taxon>
        <taxon>Rhodophyta</taxon>
        <taxon>Stylonematophyceae</taxon>
        <taxon>Stylonematales</taxon>
        <taxon>Stylonemataceae</taxon>
        <taxon>Rhodosorus</taxon>
    </lineage>
</organism>
<dbReference type="Proteomes" id="UP001157974">
    <property type="component" value="Unassembled WGS sequence"/>
</dbReference>
<dbReference type="AlphaFoldDB" id="A0AAV8UNI0"/>
<reference evidence="2 3" key="1">
    <citation type="journal article" date="2023" name="Nat. Commun.">
        <title>Origin of minicircular mitochondrial genomes in red algae.</title>
        <authorList>
            <person name="Lee Y."/>
            <person name="Cho C.H."/>
            <person name="Lee Y.M."/>
            <person name="Park S.I."/>
            <person name="Yang J.H."/>
            <person name="West J.A."/>
            <person name="Bhattacharya D."/>
            <person name="Yoon H.S."/>
        </authorList>
    </citation>
    <scope>NUCLEOTIDE SEQUENCE [LARGE SCALE GENOMIC DNA]</scope>
    <source>
        <strain evidence="2 3">CCMP1338</strain>
        <tissue evidence="2">Whole cell</tissue>
    </source>
</reference>
<dbReference type="InterPro" id="IPR013865">
    <property type="entry name" value="FAM32A"/>
</dbReference>
<sequence length="107" mass="12334">MSEYESVQRGALKLKGVKKKKKSKGKKKSSKVEKLAEEEPAIVSSLETTRDTRTEAEKRFARVQEERERARIEKAAKMTYRDQVEGFNKKLAAEPEHFDLPKVSHTK</sequence>
<protein>
    <recommendedName>
        <fullName evidence="4">DUF1754-domain-containing protein</fullName>
    </recommendedName>
</protein>
<feature type="region of interest" description="Disordered" evidence="1">
    <location>
        <begin position="1"/>
        <end position="54"/>
    </location>
</feature>
<evidence type="ECO:0000313" key="3">
    <source>
        <dbReference type="Proteomes" id="UP001157974"/>
    </source>
</evidence>
<evidence type="ECO:0000256" key="1">
    <source>
        <dbReference type="SAM" id="MobiDB-lite"/>
    </source>
</evidence>
<dbReference type="Pfam" id="PF08555">
    <property type="entry name" value="FAM32A"/>
    <property type="match status" value="1"/>
</dbReference>